<evidence type="ECO:0008006" key="4">
    <source>
        <dbReference type="Google" id="ProtNLM"/>
    </source>
</evidence>
<proteinExistence type="predicted"/>
<gene>
    <name evidence="2" type="ORF">ACFO5U_11930</name>
</gene>
<accession>A0ABV9MEQ0</accession>
<keyword evidence="1" id="KW-0472">Membrane</keyword>
<protein>
    <recommendedName>
        <fullName evidence="4">50S ribosomal protein L7/L12</fullName>
    </recommendedName>
</protein>
<organism evidence="2 3">
    <name type="scientific">Planococcus dechangensis</name>
    <dbReference type="NCBI Taxonomy" id="1176255"/>
    <lineage>
        <taxon>Bacteria</taxon>
        <taxon>Bacillati</taxon>
        <taxon>Bacillota</taxon>
        <taxon>Bacilli</taxon>
        <taxon>Bacillales</taxon>
        <taxon>Caryophanaceae</taxon>
        <taxon>Planococcus</taxon>
    </lineage>
</organism>
<reference evidence="3" key="1">
    <citation type="journal article" date="2019" name="Int. J. Syst. Evol. Microbiol.">
        <title>The Global Catalogue of Microorganisms (GCM) 10K type strain sequencing project: providing services to taxonomists for standard genome sequencing and annotation.</title>
        <authorList>
            <consortium name="The Broad Institute Genomics Platform"/>
            <consortium name="The Broad Institute Genome Sequencing Center for Infectious Disease"/>
            <person name="Wu L."/>
            <person name="Ma J."/>
        </authorList>
    </citation>
    <scope>NUCLEOTIDE SEQUENCE [LARGE SCALE GENOMIC DNA]</scope>
    <source>
        <strain evidence="3">CGMCC 1.12151</strain>
    </source>
</reference>
<evidence type="ECO:0000313" key="2">
    <source>
        <dbReference type="EMBL" id="MFC4713580.1"/>
    </source>
</evidence>
<sequence length="100" mass="11175">MMIEGTDWIWAIGLVLGGAAAAYLLLNECVKAVEVRIEHMMKRIEQIEAEAGYEEPAINDELRRLIAEGQEIRAVKAARVAFGYSLLEAKHYIDGLKENS</sequence>
<name>A0ABV9MEQ0_9BACL</name>
<dbReference type="RefSeq" id="WP_377279285.1">
    <property type="nucleotide sequence ID" value="NZ_JBHSGL010000005.1"/>
</dbReference>
<comment type="caution">
    <text evidence="2">The sequence shown here is derived from an EMBL/GenBank/DDBJ whole genome shotgun (WGS) entry which is preliminary data.</text>
</comment>
<feature type="transmembrane region" description="Helical" evidence="1">
    <location>
        <begin position="7"/>
        <end position="26"/>
    </location>
</feature>
<keyword evidence="1" id="KW-1133">Transmembrane helix</keyword>
<dbReference type="Proteomes" id="UP001595932">
    <property type="component" value="Unassembled WGS sequence"/>
</dbReference>
<dbReference type="EMBL" id="JBHSGL010000005">
    <property type="protein sequence ID" value="MFC4713580.1"/>
    <property type="molecule type" value="Genomic_DNA"/>
</dbReference>
<evidence type="ECO:0000313" key="3">
    <source>
        <dbReference type="Proteomes" id="UP001595932"/>
    </source>
</evidence>
<evidence type="ECO:0000256" key="1">
    <source>
        <dbReference type="SAM" id="Phobius"/>
    </source>
</evidence>
<keyword evidence="1" id="KW-0812">Transmembrane</keyword>
<keyword evidence="3" id="KW-1185">Reference proteome</keyword>